<dbReference type="FunFam" id="1.20.1740.10:FF:000022">
    <property type="entry name" value="Bumetanide-sensitive na-k-cl cotransport protein"/>
    <property type="match status" value="1"/>
</dbReference>
<feature type="region of interest" description="Disordered" evidence="5">
    <location>
        <begin position="1"/>
        <end position="38"/>
    </location>
</feature>
<evidence type="ECO:0000313" key="9">
    <source>
        <dbReference type="EMBL" id="KRX49169.1"/>
    </source>
</evidence>
<dbReference type="GO" id="GO:0055078">
    <property type="term" value="P:sodium ion homeostasis"/>
    <property type="evidence" value="ECO:0007669"/>
    <property type="project" value="TreeGrafter"/>
</dbReference>
<dbReference type="GO" id="GO:0008511">
    <property type="term" value="F:sodium:potassium:chloride symporter activity"/>
    <property type="evidence" value="ECO:0007669"/>
    <property type="project" value="TreeGrafter"/>
</dbReference>
<dbReference type="InterPro" id="IPR018491">
    <property type="entry name" value="SLC12_C"/>
</dbReference>
<accession>A0A0V0UDQ5</accession>
<feature type="transmembrane region" description="Helical" evidence="6">
    <location>
        <begin position="140"/>
        <end position="162"/>
    </location>
</feature>
<comment type="subcellular location">
    <subcellularLocation>
        <location evidence="1">Membrane</location>
        <topology evidence="1">Multi-pass membrane protein</topology>
    </subcellularLocation>
</comment>
<evidence type="ECO:0000313" key="10">
    <source>
        <dbReference type="Proteomes" id="UP000055048"/>
    </source>
</evidence>
<feature type="transmembrane region" description="Helical" evidence="6">
    <location>
        <begin position="371"/>
        <end position="391"/>
    </location>
</feature>
<evidence type="ECO:0000256" key="1">
    <source>
        <dbReference type="ARBA" id="ARBA00004141"/>
    </source>
</evidence>
<feature type="transmembrane region" description="Helical" evidence="6">
    <location>
        <begin position="511"/>
        <end position="531"/>
    </location>
</feature>
<dbReference type="Pfam" id="PF00324">
    <property type="entry name" value="AA_permease"/>
    <property type="match status" value="1"/>
</dbReference>
<dbReference type="STRING" id="144512.A0A0V0UDQ5"/>
<dbReference type="GO" id="GO:0016020">
    <property type="term" value="C:membrane"/>
    <property type="evidence" value="ECO:0007669"/>
    <property type="project" value="UniProtKB-SubCell"/>
</dbReference>
<dbReference type="Pfam" id="PF03522">
    <property type="entry name" value="SLC12"/>
    <property type="match status" value="1"/>
</dbReference>
<proteinExistence type="predicted"/>
<keyword evidence="4 6" id="KW-0472">Membrane</keyword>
<organism evidence="9 10">
    <name type="scientific">Trichinella murrelli</name>
    <dbReference type="NCBI Taxonomy" id="144512"/>
    <lineage>
        <taxon>Eukaryota</taxon>
        <taxon>Metazoa</taxon>
        <taxon>Ecdysozoa</taxon>
        <taxon>Nematoda</taxon>
        <taxon>Enoplea</taxon>
        <taxon>Dorylaimia</taxon>
        <taxon>Trichinellida</taxon>
        <taxon>Trichinellidae</taxon>
        <taxon>Trichinella</taxon>
    </lineage>
</organism>
<dbReference type="Gene3D" id="1.20.1740.10">
    <property type="entry name" value="Amino acid/polyamine transporter I"/>
    <property type="match status" value="1"/>
</dbReference>
<feature type="transmembrane region" description="Helical" evidence="6">
    <location>
        <begin position="552"/>
        <end position="585"/>
    </location>
</feature>
<dbReference type="PANTHER" id="PTHR11827">
    <property type="entry name" value="SOLUTE CARRIER FAMILY 12, CATION COTRANSPORTERS"/>
    <property type="match status" value="1"/>
</dbReference>
<feature type="transmembrane region" description="Helical" evidence="6">
    <location>
        <begin position="489"/>
        <end position="505"/>
    </location>
</feature>
<evidence type="ECO:0000259" key="8">
    <source>
        <dbReference type="Pfam" id="PF03522"/>
    </source>
</evidence>
<gene>
    <name evidence="9" type="primary">SLC12A2</name>
    <name evidence="9" type="ORF">T05_544</name>
</gene>
<dbReference type="NCBIfam" id="TIGR00930">
    <property type="entry name" value="2a30"/>
    <property type="match status" value="1"/>
</dbReference>
<keyword evidence="2 6" id="KW-0812">Transmembrane</keyword>
<dbReference type="PANTHER" id="PTHR11827:SF103">
    <property type="entry name" value="SODIUM CHLORIDE COTRANSPORTER 69, ISOFORM E"/>
    <property type="match status" value="1"/>
</dbReference>
<sequence length="1144" mass="127954">MSEQNFDNKVTEEAKKEDTAVVEPSAVSETLQTPKQGDDLVQNLRVRFKVENEEKESASCTHSTKLDENNVYINLEKEPQFDHYRNALSIKRLVIPRRPSLKDLHYVAQTAEIHDPPDSSKCKPNAEYKEPRKLGWIEGVLMRCVLNIIGVMLYLRISWVVAQAGLGFGSLILLLSSAVVFLTALSMSAICTNGKVRAGGTYFIISRSLGPEFGGSIGIIFAVANAVSAAVYLAGFADTVIDLMKGYNASIIDGAINDIRVIGWIAAVLLLGIVSAGLNFESKAQIALMVILIVSLINYLIGTFLTPTALQRAKGITGYSFETMKENFYPDWRGETFFTVLAVYFPAATGFLAGANISGDLDEPEKAIPKGTILGVSITSVLYMAVLWLTGITCIRDASGSVSDLVNGTITACAANNTCLYGLHNYFHIVEIEGAWAPLITAGVFASTLSSALASTVSAPKCLQAVARDKIFPYIGVFGKGSKKNDEPIRGYLLTFAITVGILAIGEINEIAPLISNFFMASYALINYACFDASFAKSPGFRPAFKFYNMWLSLLGAIICIVLMFFISWWNALITLIFIMLLYVYLVRRKPDVNWGDSMQANLYRNTVHNMLKLQSTQDHVKTYRPIILLLTGNPKKRSALVDFVYNITKNQGVLLCGHVIQSDLHLKALQARQQLPGLVIRWLKQRRIRAFYYSYICPKLDDGVLALLQLCGMGKLNPNIMMMGYKKNWYQMDTAAIREYFQLIHYGFDFHKAVGIVHLHSALTTEEKQNPLNGGVEQSQICATNRLPRGNSMTTISIGSVDTLSMTNDNFPVHHSRIERESIRHDNAKFNSQNGSESSNADIKSMNLQVNTNQTTTKHCKLNCFKENNCTSSEKLKLELCKEEKIGESPNLSSYFHDKQDEETLDDLVFDDGDEENDQPLSSRFEKIKNFFLKSRHKPSCSQEPIDNFRKRIKKAVIDVWWLYDDGGLTVLIPHLLTQAGYLECAKVRVFTISQNFEECEEEQKKMALLLSKLRIDFSDVTIFPESQIQPSEATLALFNELVGKFKVQSREIYKPDDPEMVVMVDEKELEALRGKTSQILKARDLLLQYSRNSNLVIVTVPVPRKNFVSASVYLSWLELLCRDLPPTLLLRGNQDSVLTFYS</sequence>
<dbReference type="InterPro" id="IPR004842">
    <property type="entry name" value="SLC12A_fam"/>
</dbReference>
<feature type="transmembrane region" description="Helical" evidence="6">
    <location>
        <begin position="213"/>
        <end position="241"/>
    </location>
</feature>
<evidence type="ECO:0000256" key="3">
    <source>
        <dbReference type="ARBA" id="ARBA00022989"/>
    </source>
</evidence>
<feature type="transmembrane region" description="Helical" evidence="6">
    <location>
        <begin position="287"/>
        <end position="305"/>
    </location>
</feature>
<reference evidence="9 10" key="1">
    <citation type="submission" date="2015-01" db="EMBL/GenBank/DDBJ databases">
        <title>Evolution of Trichinella species and genotypes.</title>
        <authorList>
            <person name="Korhonen P.K."/>
            <person name="Edoardo P."/>
            <person name="Giuseppe L.R."/>
            <person name="Gasser R.B."/>
        </authorList>
    </citation>
    <scope>NUCLEOTIDE SEQUENCE [LARGE SCALE GENOMIC DNA]</scope>
    <source>
        <strain evidence="9">ISS417</strain>
    </source>
</reference>
<dbReference type="GO" id="GO:1990573">
    <property type="term" value="P:potassium ion import across plasma membrane"/>
    <property type="evidence" value="ECO:0007669"/>
    <property type="project" value="TreeGrafter"/>
</dbReference>
<feature type="transmembrane region" description="Helical" evidence="6">
    <location>
        <begin position="261"/>
        <end position="280"/>
    </location>
</feature>
<evidence type="ECO:0000259" key="7">
    <source>
        <dbReference type="Pfam" id="PF00324"/>
    </source>
</evidence>
<evidence type="ECO:0000256" key="6">
    <source>
        <dbReference type="SAM" id="Phobius"/>
    </source>
</evidence>
<feature type="domain" description="Amino acid permease/ SLC12A" evidence="7">
    <location>
        <begin position="139"/>
        <end position="626"/>
    </location>
</feature>
<feature type="transmembrane region" description="Helical" evidence="6">
    <location>
        <begin position="337"/>
        <end position="359"/>
    </location>
</feature>
<protein>
    <submittedName>
        <fullName evidence="9">Solute carrier family 12 member 2</fullName>
    </submittedName>
</protein>
<name>A0A0V0UDQ5_9BILA</name>
<keyword evidence="3 6" id="KW-1133">Transmembrane helix</keyword>
<dbReference type="GO" id="GO:0055064">
    <property type="term" value="P:chloride ion homeostasis"/>
    <property type="evidence" value="ECO:0007669"/>
    <property type="project" value="TreeGrafter"/>
</dbReference>
<feature type="transmembrane region" description="Helical" evidence="6">
    <location>
        <begin position="435"/>
        <end position="454"/>
    </location>
</feature>
<evidence type="ECO:0000256" key="4">
    <source>
        <dbReference type="ARBA" id="ARBA00023136"/>
    </source>
</evidence>
<dbReference type="GO" id="GO:0006884">
    <property type="term" value="P:cell volume homeostasis"/>
    <property type="evidence" value="ECO:0007669"/>
    <property type="project" value="TreeGrafter"/>
</dbReference>
<dbReference type="EMBL" id="JYDJ01000019">
    <property type="protein sequence ID" value="KRX49169.1"/>
    <property type="molecule type" value="Genomic_DNA"/>
</dbReference>
<dbReference type="OrthoDB" id="2020542at2759"/>
<feature type="compositionally biased region" description="Basic and acidic residues" evidence="5">
    <location>
        <begin position="9"/>
        <end position="19"/>
    </location>
</feature>
<dbReference type="GO" id="GO:0055075">
    <property type="term" value="P:potassium ion homeostasis"/>
    <property type="evidence" value="ECO:0007669"/>
    <property type="project" value="TreeGrafter"/>
</dbReference>
<evidence type="ECO:0000256" key="5">
    <source>
        <dbReference type="SAM" id="MobiDB-lite"/>
    </source>
</evidence>
<dbReference type="Proteomes" id="UP000055048">
    <property type="component" value="Unassembled WGS sequence"/>
</dbReference>
<feature type="transmembrane region" description="Helical" evidence="6">
    <location>
        <begin position="168"/>
        <end position="192"/>
    </location>
</feature>
<feature type="domain" description="SLC12A transporter C-terminal" evidence="8">
    <location>
        <begin position="638"/>
        <end position="1144"/>
    </location>
</feature>
<comment type="caution">
    <text evidence="9">The sequence shown here is derived from an EMBL/GenBank/DDBJ whole genome shotgun (WGS) entry which is preliminary data.</text>
</comment>
<keyword evidence="10" id="KW-1185">Reference proteome</keyword>
<evidence type="ECO:0000256" key="2">
    <source>
        <dbReference type="ARBA" id="ARBA00022692"/>
    </source>
</evidence>
<dbReference type="AlphaFoldDB" id="A0A0V0UDQ5"/>
<dbReference type="InterPro" id="IPR004841">
    <property type="entry name" value="AA-permease/SLC12A_dom"/>
</dbReference>